<evidence type="ECO:0000256" key="4">
    <source>
        <dbReference type="ARBA" id="ARBA00023136"/>
    </source>
</evidence>
<sequence>MNLILKELFTNIKFIVWLFILVFLLIYAFIYPQSFSVNPARWFQVPRALPPSSDFPFGTTLLGQDVFKLTPLALSNTLLISFIAGAIGVLIALVLGFIASFASRIINTITSIFIDIMCMIPGAPILMIILYAWRDKLTMPMIGLIFGAIGWTFSARIYKGLFEGLKTRLYIATSQYSGLGLLHIMVKDVMPYVIRFLMVNFIDITIWAIGNEVTISVFGAMKMDEVTIGTTIHWALQYQALHLGIWWWIVFPVLVLIITVTSIYNVTITIDNIVFVRRTKI</sequence>
<feature type="transmembrane region" description="Helical" evidence="5">
    <location>
        <begin position="139"/>
        <end position="158"/>
    </location>
</feature>
<keyword evidence="2 5" id="KW-0812">Transmembrane</keyword>
<protein>
    <submittedName>
        <fullName evidence="7">ABC transporter permease</fullName>
    </submittedName>
</protein>
<feature type="transmembrane region" description="Helical" evidence="5">
    <location>
        <begin position="112"/>
        <end position="133"/>
    </location>
</feature>
<dbReference type="GO" id="GO:0016020">
    <property type="term" value="C:membrane"/>
    <property type="evidence" value="ECO:0007669"/>
    <property type="project" value="UniProtKB-SubCell"/>
</dbReference>
<comment type="subcellular location">
    <subcellularLocation>
        <location evidence="1">Membrane</location>
        <topology evidence="1">Multi-pass membrane protein</topology>
    </subcellularLocation>
</comment>
<dbReference type="PROSITE" id="PS50928">
    <property type="entry name" value="ABC_TM1"/>
    <property type="match status" value="1"/>
</dbReference>
<accession>A0A7C5UT00</accession>
<reference evidence="7" key="1">
    <citation type="journal article" date="2020" name="mSystems">
        <title>Genome- and Community-Level Interaction Insights into Carbon Utilization and Element Cycling Functions of Hydrothermarchaeota in Hydrothermal Sediment.</title>
        <authorList>
            <person name="Zhou Z."/>
            <person name="Liu Y."/>
            <person name="Xu W."/>
            <person name="Pan J."/>
            <person name="Luo Z.H."/>
            <person name="Li M."/>
        </authorList>
    </citation>
    <scope>NUCLEOTIDE SEQUENCE [LARGE SCALE GENOMIC DNA]</scope>
    <source>
        <strain evidence="7">SpSt-1</strain>
    </source>
</reference>
<evidence type="ECO:0000313" key="7">
    <source>
        <dbReference type="EMBL" id="HHR95969.1"/>
    </source>
</evidence>
<feature type="transmembrane region" description="Helical" evidence="5">
    <location>
        <begin position="78"/>
        <end position="100"/>
    </location>
</feature>
<dbReference type="EMBL" id="DRUB01000071">
    <property type="protein sequence ID" value="HHR95969.1"/>
    <property type="molecule type" value="Genomic_DNA"/>
</dbReference>
<evidence type="ECO:0000256" key="3">
    <source>
        <dbReference type="ARBA" id="ARBA00022989"/>
    </source>
</evidence>
<feature type="domain" description="ABC transmembrane type-1" evidence="6">
    <location>
        <begin position="74"/>
        <end position="268"/>
    </location>
</feature>
<dbReference type="PANTHER" id="PTHR42729">
    <property type="entry name" value="OLIGO/DIPEPTIDE TRANSPORT, PERMEASE PROTEIN (DPPC-2)"/>
    <property type="match status" value="1"/>
</dbReference>
<comment type="caution">
    <text evidence="7">The sequence shown here is derived from an EMBL/GenBank/DDBJ whole genome shotgun (WGS) entry which is preliminary data.</text>
</comment>
<dbReference type="PANTHER" id="PTHR42729:SF1">
    <property type="entry name" value="OLIGO_DIPEPTIDE TRANSPORT, PERMEASE PROTEIN (DPPC-2)"/>
    <property type="match status" value="1"/>
</dbReference>
<evidence type="ECO:0000259" key="6">
    <source>
        <dbReference type="PROSITE" id="PS50928"/>
    </source>
</evidence>
<evidence type="ECO:0000256" key="1">
    <source>
        <dbReference type="ARBA" id="ARBA00004141"/>
    </source>
</evidence>
<dbReference type="GO" id="GO:0055085">
    <property type="term" value="P:transmembrane transport"/>
    <property type="evidence" value="ECO:0007669"/>
    <property type="project" value="InterPro"/>
</dbReference>
<feature type="transmembrane region" description="Helical" evidence="5">
    <location>
        <begin position="12"/>
        <end position="31"/>
    </location>
</feature>
<dbReference type="SUPFAM" id="SSF161098">
    <property type="entry name" value="MetI-like"/>
    <property type="match status" value="1"/>
</dbReference>
<evidence type="ECO:0000256" key="5">
    <source>
        <dbReference type="SAM" id="Phobius"/>
    </source>
</evidence>
<keyword evidence="4 5" id="KW-0472">Membrane</keyword>
<dbReference type="InterPro" id="IPR035906">
    <property type="entry name" value="MetI-like_sf"/>
</dbReference>
<dbReference type="Gene3D" id="1.10.3720.10">
    <property type="entry name" value="MetI-like"/>
    <property type="match status" value="1"/>
</dbReference>
<dbReference type="AlphaFoldDB" id="A0A7C5UT00"/>
<organism evidence="7">
    <name type="scientific">Ignisphaera aggregans</name>
    <dbReference type="NCBI Taxonomy" id="334771"/>
    <lineage>
        <taxon>Archaea</taxon>
        <taxon>Thermoproteota</taxon>
        <taxon>Thermoprotei</taxon>
        <taxon>Desulfurococcales</taxon>
        <taxon>Desulfurococcaceae</taxon>
        <taxon>Ignisphaera</taxon>
    </lineage>
</organism>
<dbReference type="CDD" id="cd06261">
    <property type="entry name" value="TM_PBP2"/>
    <property type="match status" value="1"/>
</dbReference>
<gene>
    <name evidence="7" type="ORF">ENL47_03910</name>
</gene>
<feature type="transmembrane region" description="Helical" evidence="5">
    <location>
        <begin position="192"/>
        <end position="210"/>
    </location>
</feature>
<proteinExistence type="predicted"/>
<dbReference type="InterPro" id="IPR000515">
    <property type="entry name" value="MetI-like"/>
</dbReference>
<keyword evidence="3 5" id="KW-1133">Transmembrane helix</keyword>
<name>A0A7C5UT00_9CREN</name>
<feature type="transmembrane region" description="Helical" evidence="5">
    <location>
        <begin position="245"/>
        <end position="270"/>
    </location>
</feature>
<evidence type="ECO:0000256" key="2">
    <source>
        <dbReference type="ARBA" id="ARBA00022692"/>
    </source>
</evidence>